<evidence type="ECO:0000313" key="4">
    <source>
        <dbReference type="EMBL" id="OAS17096.1"/>
    </source>
</evidence>
<accession>A0A198A7P7</accession>
<dbReference type="InterPro" id="IPR036291">
    <property type="entry name" value="NAD(P)-bd_dom_sf"/>
</dbReference>
<dbReference type="EMBL" id="LYPB01000073">
    <property type="protein sequence ID" value="OAS17096.1"/>
    <property type="molecule type" value="Genomic_DNA"/>
</dbReference>
<dbReference type="Pfam" id="PF00106">
    <property type="entry name" value="adh_short"/>
    <property type="match status" value="1"/>
</dbReference>
<evidence type="ECO:0008006" key="6">
    <source>
        <dbReference type="Google" id="ProtNLM"/>
    </source>
</evidence>
<sequence length="244" mass="26787">MKLTGHCILITGGSAGIGLSLAKRLVEKGNTVIIASSNIHRLHQAVQACPALIAYPCDLHNPDGIDEFARTMVQAHPDLDILINNAGIQFNYDFLQETDVRNQIYREIQINLTSTIQLCSNFLAHLTTKPNAAIVNVSSGLGLVPKKSAPVYCATKAAVHLFTKSLRYQLEATNVKVFEIIPPLVDTEMTAHRGKGKISPDQLASEFIQGFERDRYEMLIGKTKLLSLLQRISPSLADKILKNG</sequence>
<evidence type="ECO:0000256" key="3">
    <source>
        <dbReference type="RuleBase" id="RU000363"/>
    </source>
</evidence>
<keyword evidence="2" id="KW-0560">Oxidoreductase</keyword>
<reference evidence="4 5" key="1">
    <citation type="submission" date="2016-05" db="EMBL/GenBank/DDBJ databases">
        <title>Paenibacillus sp. 1ZS3-15 nov., isolated from the rhizosphere soil.</title>
        <authorList>
            <person name="Zhang X.X."/>
            <person name="Zhang J."/>
        </authorList>
    </citation>
    <scope>NUCLEOTIDE SEQUENCE [LARGE SCALE GENOMIC DNA]</scope>
    <source>
        <strain evidence="4 5">1ZS3-15</strain>
    </source>
</reference>
<name>A0A198A7P7_9BACL</name>
<dbReference type="AlphaFoldDB" id="A0A198A7P7"/>
<dbReference type="Gene3D" id="3.40.50.720">
    <property type="entry name" value="NAD(P)-binding Rossmann-like Domain"/>
    <property type="match status" value="1"/>
</dbReference>
<dbReference type="GO" id="GO:0016491">
    <property type="term" value="F:oxidoreductase activity"/>
    <property type="evidence" value="ECO:0007669"/>
    <property type="project" value="UniProtKB-KW"/>
</dbReference>
<protein>
    <recommendedName>
        <fullName evidence="6">Oxidoreductase</fullName>
    </recommendedName>
</protein>
<keyword evidence="5" id="KW-1185">Reference proteome</keyword>
<dbReference type="PRINTS" id="PR00080">
    <property type="entry name" value="SDRFAMILY"/>
</dbReference>
<dbReference type="SUPFAM" id="SSF51735">
    <property type="entry name" value="NAD(P)-binding Rossmann-fold domains"/>
    <property type="match status" value="1"/>
</dbReference>
<dbReference type="PROSITE" id="PS00061">
    <property type="entry name" value="ADH_SHORT"/>
    <property type="match status" value="1"/>
</dbReference>
<proteinExistence type="inferred from homology"/>
<organism evidence="4 5">
    <name type="scientific">Paenibacillus oryzisoli</name>
    <dbReference type="NCBI Taxonomy" id="1850517"/>
    <lineage>
        <taxon>Bacteria</taxon>
        <taxon>Bacillati</taxon>
        <taxon>Bacillota</taxon>
        <taxon>Bacilli</taxon>
        <taxon>Bacillales</taxon>
        <taxon>Paenibacillaceae</taxon>
        <taxon>Paenibacillus</taxon>
    </lineage>
</organism>
<dbReference type="PRINTS" id="PR00081">
    <property type="entry name" value="GDHRDH"/>
</dbReference>
<dbReference type="OrthoDB" id="9810734at2"/>
<dbReference type="Proteomes" id="UP000078454">
    <property type="component" value="Unassembled WGS sequence"/>
</dbReference>
<dbReference type="PANTHER" id="PTHR44196:SF1">
    <property type="entry name" value="DEHYDROGENASE_REDUCTASE SDR FAMILY MEMBER 7B"/>
    <property type="match status" value="1"/>
</dbReference>
<comment type="similarity">
    <text evidence="1 3">Belongs to the short-chain dehydrogenases/reductases (SDR) family.</text>
</comment>
<evidence type="ECO:0000256" key="2">
    <source>
        <dbReference type="ARBA" id="ARBA00023002"/>
    </source>
</evidence>
<dbReference type="PANTHER" id="PTHR44196">
    <property type="entry name" value="DEHYDROGENASE/REDUCTASE SDR FAMILY MEMBER 7B"/>
    <property type="match status" value="1"/>
</dbReference>
<dbReference type="RefSeq" id="WP_068666404.1">
    <property type="nucleotide sequence ID" value="NZ_LYPB01000073.1"/>
</dbReference>
<gene>
    <name evidence="4" type="ORF">A8708_02435</name>
</gene>
<dbReference type="GO" id="GO:0016020">
    <property type="term" value="C:membrane"/>
    <property type="evidence" value="ECO:0007669"/>
    <property type="project" value="TreeGrafter"/>
</dbReference>
<evidence type="ECO:0000256" key="1">
    <source>
        <dbReference type="ARBA" id="ARBA00006484"/>
    </source>
</evidence>
<dbReference type="InterPro" id="IPR020904">
    <property type="entry name" value="Sc_DH/Rdtase_CS"/>
</dbReference>
<dbReference type="InterPro" id="IPR002347">
    <property type="entry name" value="SDR_fam"/>
</dbReference>
<comment type="caution">
    <text evidence="4">The sequence shown here is derived from an EMBL/GenBank/DDBJ whole genome shotgun (WGS) entry which is preliminary data.</text>
</comment>
<dbReference type="STRING" id="1850517.A8708_02435"/>
<evidence type="ECO:0000313" key="5">
    <source>
        <dbReference type="Proteomes" id="UP000078454"/>
    </source>
</evidence>